<accession>A0A1Z2LBA0</accession>
<dbReference type="Gene3D" id="3.40.50.720">
    <property type="entry name" value="NAD(P)-binding Rossmann-like Domain"/>
    <property type="match status" value="1"/>
</dbReference>
<gene>
    <name evidence="2" type="ORF">SMD11_5925</name>
</gene>
<dbReference type="RefSeq" id="WP_087929292.1">
    <property type="nucleotide sequence ID" value="NZ_CP021744.1"/>
</dbReference>
<evidence type="ECO:0000313" key="2">
    <source>
        <dbReference type="EMBL" id="ARZ71501.1"/>
    </source>
</evidence>
<dbReference type="InterPro" id="IPR001509">
    <property type="entry name" value="Epimerase_deHydtase"/>
</dbReference>
<dbReference type="PANTHER" id="PTHR43245:SF13">
    <property type="entry name" value="UDP-D-APIOSE_UDP-D-XYLOSE SYNTHASE 2"/>
    <property type="match status" value="1"/>
</dbReference>
<dbReference type="Pfam" id="PF01370">
    <property type="entry name" value="Epimerase"/>
    <property type="match status" value="1"/>
</dbReference>
<organism evidence="2 3">
    <name type="scientific">Streptomyces albireticuli</name>
    <dbReference type="NCBI Taxonomy" id="1940"/>
    <lineage>
        <taxon>Bacteria</taxon>
        <taxon>Bacillati</taxon>
        <taxon>Actinomycetota</taxon>
        <taxon>Actinomycetes</taxon>
        <taxon>Kitasatosporales</taxon>
        <taxon>Streptomycetaceae</taxon>
        <taxon>Streptomyces</taxon>
    </lineage>
</organism>
<feature type="domain" description="NAD-dependent epimerase/dehydratase" evidence="1">
    <location>
        <begin position="3"/>
        <end position="221"/>
    </location>
</feature>
<proteinExistence type="predicted"/>
<dbReference type="AlphaFoldDB" id="A0A1Z2LBA0"/>
<protein>
    <submittedName>
        <fullName evidence="2">NarL family transcriptional regulator</fullName>
    </submittedName>
</protein>
<dbReference type="Proteomes" id="UP000195755">
    <property type="component" value="Chromosome"/>
</dbReference>
<dbReference type="OrthoDB" id="62093at2"/>
<evidence type="ECO:0000313" key="3">
    <source>
        <dbReference type="Proteomes" id="UP000195755"/>
    </source>
</evidence>
<sequence>MRILVLGATGFLGRHAVESLRALPGARVIVGGRTPASGPPLDLTADPAQLATAVRAAAPHAVVNCAGAVGGGATTLIGVNAKGPAALCDALSEAAPGARLVHLGSAAEYGAADGERPAAETGPARPLGLYGVSKLAGTMAVTGSGLDAVVLRVFNPVGPGAPRGSLPGRLAAELRAAGPGGRVRVGDLSAHRDFVDARDVGEAVARAVTAPGPLPPVLNVGSGTARPVRELARGLVAAAGFDGRLEEDGDGSPRSAAVPWQRADLALTARTLGWTPARPLAESLADLWAETLAGSDGRAR</sequence>
<dbReference type="SUPFAM" id="SSF51735">
    <property type="entry name" value="NAD(P)-binding Rossmann-fold domains"/>
    <property type="match status" value="1"/>
</dbReference>
<dbReference type="InterPro" id="IPR036291">
    <property type="entry name" value="NAD(P)-bd_dom_sf"/>
</dbReference>
<dbReference type="PANTHER" id="PTHR43245">
    <property type="entry name" value="BIFUNCTIONAL POLYMYXIN RESISTANCE PROTEIN ARNA"/>
    <property type="match status" value="1"/>
</dbReference>
<dbReference type="EMBL" id="CP021744">
    <property type="protein sequence ID" value="ARZ71501.1"/>
    <property type="molecule type" value="Genomic_DNA"/>
</dbReference>
<name>A0A1Z2LBA0_9ACTN</name>
<dbReference type="InterPro" id="IPR050177">
    <property type="entry name" value="Lipid_A_modif_metabolic_enz"/>
</dbReference>
<dbReference type="KEGG" id="salj:SMD11_5925"/>
<evidence type="ECO:0000259" key="1">
    <source>
        <dbReference type="Pfam" id="PF01370"/>
    </source>
</evidence>
<reference evidence="2 3" key="1">
    <citation type="submission" date="2017-06" db="EMBL/GenBank/DDBJ databases">
        <title>Streptomyces albireticuli Genome sequencing and assembly.</title>
        <authorList>
            <person name="Wang Y."/>
            <person name="Du B."/>
            <person name="Ding Y."/>
            <person name="Liu H."/>
            <person name="Hou Q."/>
            <person name="Liu K."/>
            <person name="Yao L."/>
            <person name="Wang C."/>
        </authorList>
    </citation>
    <scope>NUCLEOTIDE SEQUENCE [LARGE SCALE GENOMIC DNA]</scope>
    <source>
        <strain evidence="2 3">MDJK11</strain>
    </source>
</reference>